<evidence type="ECO:0000256" key="1">
    <source>
        <dbReference type="SAM" id="MobiDB-lite"/>
    </source>
</evidence>
<feature type="compositionally biased region" description="Basic and acidic residues" evidence="1">
    <location>
        <begin position="164"/>
        <end position="177"/>
    </location>
</feature>
<dbReference type="AlphaFoldDB" id="A0A2B4SSR6"/>
<name>A0A2B4SSR6_STYPI</name>
<accession>A0A2B4SSR6</accession>
<proteinExistence type="predicted"/>
<keyword evidence="3" id="KW-1185">Reference proteome</keyword>
<dbReference type="Proteomes" id="UP000225706">
    <property type="component" value="Unassembled WGS sequence"/>
</dbReference>
<sequence length="291" mass="32666">MDPQRKRLQHKDTLNWRTPPSISPPSPCGPSSPQSPPPLVVRGKSLSLNRVGAPALLPIRETPAKELSKRGRKQRLLLSQAGNLALKRRETSPDFNKLEARLKPKRGPLPMRMRALPQSFWQEPKNIQNSSMSTEGTLSSLPPLFHNANNTSYDVSKVRPVTPPEEKCLPRPPKEPKLVITSPQEQLLKLFETVEEDKTKKFVIRRGRPRRVQSDLTPCQLPKLEEDPCMMTSLAEKLFPQLSLENNKQTPGANTSLSCVSVHDGDKSVTLPSLNVEQNYSQMLSEIVAHF</sequence>
<feature type="region of interest" description="Disordered" evidence="1">
    <location>
        <begin position="1"/>
        <end position="45"/>
    </location>
</feature>
<dbReference type="InterPro" id="IPR053819">
    <property type="entry name" value="TEADIR3_omega_loop"/>
</dbReference>
<organism evidence="2 3">
    <name type="scientific">Stylophora pistillata</name>
    <name type="common">Smooth cauliflower coral</name>
    <dbReference type="NCBI Taxonomy" id="50429"/>
    <lineage>
        <taxon>Eukaryota</taxon>
        <taxon>Metazoa</taxon>
        <taxon>Cnidaria</taxon>
        <taxon>Anthozoa</taxon>
        <taxon>Hexacorallia</taxon>
        <taxon>Scleractinia</taxon>
        <taxon>Astrocoeniina</taxon>
        <taxon>Pocilloporidae</taxon>
        <taxon>Stylophora</taxon>
    </lineage>
</organism>
<dbReference type="Pfam" id="PF15238">
    <property type="entry name" value="TEADIR3"/>
    <property type="match status" value="1"/>
</dbReference>
<reference evidence="3" key="1">
    <citation type="journal article" date="2017" name="bioRxiv">
        <title>Comparative analysis of the genomes of Stylophora pistillata and Acropora digitifera provides evidence for extensive differences between species of corals.</title>
        <authorList>
            <person name="Voolstra C.R."/>
            <person name="Li Y."/>
            <person name="Liew Y.J."/>
            <person name="Baumgarten S."/>
            <person name="Zoccola D."/>
            <person name="Flot J.-F."/>
            <person name="Tambutte S."/>
            <person name="Allemand D."/>
            <person name="Aranda M."/>
        </authorList>
    </citation>
    <scope>NUCLEOTIDE SEQUENCE [LARGE SCALE GENOMIC DNA]</scope>
</reference>
<comment type="caution">
    <text evidence="2">The sequence shown here is derived from an EMBL/GenBank/DDBJ whole genome shotgun (WGS) entry which is preliminary data.</text>
</comment>
<feature type="compositionally biased region" description="Pro residues" evidence="1">
    <location>
        <begin position="21"/>
        <end position="39"/>
    </location>
</feature>
<evidence type="ECO:0000313" key="2">
    <source>
        <dbReference type="EMBL" id="PFX31950.1"/>
    </source>
</evidence>
<protein>
    <submittedName>
        <fullName evidence="2">Uncharacterized protein</fullName>
    </submittedName>
</protein>
<dbReference type="OrthoDB" id="10058719at2759"/>
<feature type="region of interest" description="Disordered" evidence="1">
    <location>
        <begin position="62"/>
        <end position="84"/>
    </location>
</feature>
<feature type="region of interest" description="Disordered" evidence="1">
    <location>
        <begin position="155"/>
        <end position="177"/>
    </location>
</feature>
<gene>
    <name evidence="2" type="ORF">AWC38_SpisGene3190</name>
</gene>
<dbReference type="EMBL" id="LSMT01000029">
    <property type="protein sequence ID" value="PFX31950.1"/>
    <property type="molecule type" value="Genomic_DNA"/>
</dbReference>
<evidence type="ECO:0000313" key="3">
    <source>
        <dbReference type="Proteomes" id="UP000225706"/>
    </source>
</evidence>